<keyword evidence="4" id="KW-0378">Hydrolase</keyword>
<dbReference type="Pfam" id="PF00486">
    <property type="entry name" value="Trans_reg_C"/>
    <property type="match status" value="1"/>
</dbReference>
<feature type="DNA-binding region" description="OmpR/PhoB-type" evidence="2">
    <location>
        <begin position="1"/>
        <end position="98"/>
    </location>
</feature>
<evidence type="ECO:0000313" key="5">
    <source>
        <dbReference type="Proteomes" id="UP001602245"/>
    </source>
</evidence>
<dbReference type="PANTHER" id="PTHR43433">
    <property type="entry name" value="HYDROLASE, ALPHA/BETA FOLD FAMILY PROTEIN"/>
    <property type="match status" value="1"/>
</dbReference>
<name>A0ABW6WVD5_9ACTN</name>
<dbReference type="GO" id="GO:0016787">
    <property type="term" value="F:hydrolase activity"/>
    <property type="evidence" value="ECO:0007669"/>
    <property type="project" value="UniProtKB-KW"/>
</dbReference>
<feature type="domain" description="OmpR/PhoB-type" evidence="3">
    <location>
        <begin position="1"/>
        <end position="98"/>
    </location>
</feature>
<protein>
    <submittedName>
        <fullName evidence="4">Alpha/beta fold hydrolase</fullName>
    </submittedName>
</protein>
<dbReference type="EMBL" id="JBIAZU010000008">
    <property type="protein sequence ID" value="MFF5296549.1"/>
    <property type="molecule type" value="Genomic_DNA"/>
</dbReference>
<dbReference type="Gene3D" id="3.40.50.1820">
    <property type="entry name" value="alpha/beta hydrolase"/>
    <property type="match status" value="1"/>
</dbReference>
<evidence type="ECO:0000313" key="4">
    <source>
        <dbReference type="EMBL" id="MFF5296549.1"/>
    </source>
</evidence>
<dbReference type="SUPFAM" id="SSF53474">
    <property type="entry name" value="alpha/beta-Hydrolases"/>
    <property type="match status" value="1"/>
</dbReference>
<sequence>MIVGFGDYELDLSQVELRRSGVRVPVEPQVFEVLAYLVNHRDRVVPKTELMDNVWGGRFVSETAVTSRIKQARQAVGDNGRAQLLIRTVHGHGYRFVGAARVREPAPAPGQESVRYASADGLQIAYQTTGSGDRDIVLVSGFISHLEFDWADPRHAAFLERLGSFGRLIRFDKRGTGMSDRPVDLPDMETRMRDVLAVMDAAGSARAVLFGYSEGGPMSVLMAAMHPERVEALVLYGSYARRLRTDDYPWAHDPEERRQYMDRLAAEWSWEADMRTMCPSADDAMAHWWGRRARAAATPSTVRALLAMNSLIDVRGALGSVGVPALVMHRRGDRDSHVEEGRYLAEHIPGARFVELSGADHFVAVDAHQILDQVELFLADLGPAPAPPRALAAVLARLGPGTVAPSAGRVASTPGGQTIIVYDGPVTAIREALSVLAGPDGASTRFGLQIAEVPRTGAVIDGPGVGAAVALAERAEPGQLLVSPAVRDLVAGSGLAFTPAGDNAYRPAIPVR</sequence>
<dbReference type="CDD" id="cd00383">
    <property type="entry name" value="trans_reg_C"/>
    <property type="match status" value="1"/>
</dbReference>
<dbReference type="InterPro" id="IPR036388">
    <property type="entry name" value="WH-like_DNA-bd_sf"/>
</dbReference>
<dbReference type="PROSITE" id="PS51755">
    <property type="entry name" value="OMPR_PHOB"/>
    <property type="match status" value="1"/>
</dbReference>
<dbReference type="PRINTS" id="PR00111">
    <property type="entry name" value="ABHYDROLASE"/>
</dbReference>
<accession>A0ABW6WVD5</accession>
<organism evidence="4 5">
    <name type="scientific">Paractinoplanes globisporus</name>
    <dbReference type="NCBI Taxonomy" id="113565"/>
    <lineage>
        <taxon>Bacteria</taxon>
        <taxon>Bacillati</taxon>
        <taxon>Actinomycetota</taxon>
        <taxon>Actinomycetes</taxon>
        <taxon>Micromonosporales</taxon>
        <taxon>Micromonosporaceae</taxon>
        <taxon>Paractinoplanes</taxon>
    </lineage>
</organism>
<dbReference type="InterPro" id="IPR029058">
    <property type="entry name" value="AB_hydrolase_fold"/>
</dbReference>
<dbReference type="Pfam" id="PF00561">
    <property type="entry name" value="Abhydrolase_1"/>
    <property type="match status" value="1"/>
</dbReference>
<dbReference type="PANTHER" id="PTHR43433:SF8">
    <property type="entry name" value="BIFUNCTIONAL LIPASE_ADENYLATE CYCLASE LIPJ"/>
    <property type="match status" value="1"/>
</dbReference>
<dbReference type="RefSeq" id="WP_020517318.1">
    <property type="nucleotide sequence ID" value="NZ_JBIAZU010000008.1"/>
</dbReference>
<dbReference type="Gene3D" id="1.10.10.10">
    <property type="entry name" value="Winged helix-like DNA-binding domain superfamily/Winged helix DNA-binding domain"/>
    <property type="match status" value="1"/>
</dbReference>
<dbReference type="InterPro" id="IPR001307">
    <property type="entry name" value="Thiosulphate_STrfase_CS"/>
</dbReference>
<keyword evidence="5" id="KW-1185">Reference proteome</keyword>
<dbReference type="InterPro" id="IPR001867">
    <property type="entry name" value="OmpR/PhoB-type_DNA-bd"/>
</dbReference>
<reference evidence="4 5" key="1">
    <citation type="submission" date="2024-10" db="EMBL/GenBank/DDBJ databases">
        <title>The Natural Products Discovery Center: Release of the First 8490 Sequenced Strains for Exploring Actinobacteria Biosynthetic Diversity.</title>
        <authorList>
            <person name="Kalkreuter E."/>
            <person name="Kautsar S.A."/>
            <person name="Yang D."/>
            <person name="Bader C.D."/>
            <person name="Teijaro C.N."/>
            <person name="Fluegel L."/>
            <person name="Davis C.M."/>
            <person name="Simpson J.R."/>
            <person name="Lauterbach L."/>
            <person name="Steele A.D."/>
            <person name="Gui C."/>
            <person name="Meng S."/>
            <person name="Li G."/>
            <person name="Viehrig K."/>
            <person name="Ye F."/>
            <person name="Su P."/>
            <person name="Kiefer A.F."/>
            <person name="Nichols A."/>
            <person name="Cepeda A.J."/>
            <person name="Yan W."/>
            <person name="Fan B."/>
            <person name="Jiang Y."/>
            <person name="Adhikari A."/>
            <person name="Zheng C.-J."/>
            <person name="Schuster L."/>
            <person name="Cowan T.M."/>
            <person name="Smanski M.J."/>
            <person name="Chevrette M.G."/>
            <person name="De Carvalho L.P.S."/>
            <person name="Shen B."/>
        </authorList>
    </citation>
    <scope>NUCLEOTIDE SEQUENCE [LARGE SCALE GENOMIC DNA]</scope>
    <source>
        <strain evidence="4 5">NPDC000087</strain>
    </source>
</reference>
<gene>
    <name evidence="4" type="ORF">ACFY35_44540</name>
</gene>
<evidence type="ECO:0000256" key="1">
    <source>
        <dbReference type="ARBA" id="ARBA00023125"/>
    </source>
</evidence>
<proteinExistence type="predicted"/>
<dbReference type="InterPro" id="IPR000073">
    <property type="entry name" value="AB_hydrolase_1"/>
</dbReference>
<dbReference type="PROSITE" id="PS00380">
    <property type="entry name" value="RHODANESE_1"/>
    <property type="match status" value="1"/>
</dbReference>
<evidence type="ECO:0000256" key="2">
    <source>
        <dbReference type="PROSITE-ProRule" id="PRU01091"/>
    </source>
</evidence>
<dbReference type="InterPro" id="IPR016032">
    <property type="entry name" value="Sig_transdc_resp-reg_C-effctor"/>
</dbReference>
<comment type="caution">
    <text evidence="4">The sequence shown here is derived from an EMBL/GenBank/DDBJ whole genome shotgun (WGS) entry which is preliminary data.</text>
</comment>
<keyword evidence="1 2" id="KW-0238">DNA-binding</keyword>
<evidence type="ECO:0000259" key="3">
    <source>
        <dbReference type="PROSITE" id="PS51755"/>
    </source>
</evidence>
<dbReference type="Proteomes" id="UP001602245">
    <property type="component" value="Unassembled WGS sequence"/>
</dbReference>
<dbReference type="InterPro" id="IPR050471">
    <property type="entry name" value="AB_hydrolase"/>
</dbReference>
<dbReference type="SMART" id="SM00862">
    <property type="entry name" value="Trans_reg_C"/>
    <property type="match status" value="1"/>
</dbReference>
<dbReference type="SUPFAM" id="SSF46894">
    <property type="entry name" value="C-terminal effector domain of the bipartite response regulators"/>
    <property type="match status" value="1"/>
</dbReference>